<proteinExistence type="predicted"/>
<evidence type="ECO:0000313" key="3">
    <source>
        <dbReference type="EMBL" id="QMV42749.1"/>
    </source>
</evidence>
<accession>A0A7G5C0L5</accession>
<dbReference type="PROSITE" id="PS50966">
    <property type="entry name" value="ZF_SWIM"/>
    <property type="match status" value="1"/>
</dbReference>
<organism evidence="3 4">
    <name type="scientific">Cohnella cholangitidis</name>
    <dbReference type="NCBI Taxonomy" id="2598458"/>
    <lineage>
        <taxon>Bacteria</taxon>
        <taxon>Bacillati</taxon>
        <taxon>Bacillota</taxon>
        <taxon>Bacilli</taxon>
        <taxon>Bacillales</taxon>
        <taxon>Paenibacillaceae</taxon>
        <taxon>Cohnella</taxon>
    </lineage>
</organism>
<keyword evidence="1" id="KW-0862">Zinc</keyword>
<name>A0A7G5C0L5_9BACL</name>
<sequence>MIPTYELDDDQWNRLVQDVADHFGDVTLSRGFQYYKQGCVVKLTLPSQRTIKAVVEGSEYYQVEIDLDSLSASRCNCPVGRNCKHMFAAILKYANLHNRSIHTLVNAKTTALAKPRDDNASSAKSYNQAKQLAAKKAAESYAQLQQQAQRIPHLSISEWHAWFELASERTLQGSRNTQFVTDSLAAIFRYKPSLPSEIELFFILHAHMFVLSRLTKKPQDQSGYVYSYLAFHAHHAASDLQTTIEQGIIQLSPAAADPANARMVQQSLSYVRKEMLAESNENHYFLAHYLSIWSRWAVPAIRESNLYEMELRSLDENANELGSSLSPFAWKVAQAGIRLYESKDSEAWMLLHDAKKTSEIPGEYLLSFLAYLSRTEQWNRLTAWLREIAPLLNLRREASIRPYSEYWEQAVRYLPETEQQMWDALVSMLPHSRALYEEKLLSNGKWERWMDFHLSMDSDPLDFRATDLQPLEKNAPEVLIPFYHQAVERYVLVKNRDSYKAATKLLKRLAKLYKKIKQEPRWEQFLSSFIVRHSRLRALQEELRKGNLLP</sequence>
<dbReference type="KEGG" id="cchl:FPL14_17305"/>
<keyword evidence="1" id="KW-0479">Metal-binding</keyword>
<reference evidence="3 4" key="1">
    <citation type="submission" date="2019-07" db="EMBL/GenBank/DDBJ databases">
        <authorList>
            <person name="Kim J.K."/>
            <person name="Cheong H.-M."/>
            <person name="Choi Y."/>
            <person name="Hwang K.J."/>
            <person name="Lee S."/>
            <person name="Choi C."/>
        </authorList>
    </citation>
    <scope>NUCLEOTIDE SEQUENCE [LARGE SCALE GENOMIC DNA]</scope>
    <source>
        <strain evidence="3 4">KS 22</strain>
    </source>
</reference>
<dbReference type="EMBL" id="CP041969">
    <property type="protein sequence ID" value="QMV42749.1"/>
    <property type="molecule type" value="Genomic_DNA"/>
</dbReference>
<dbReference type="GO" id="GO:0008270">
    <property type="term" value="F:zinc ion binding"/>
    <property type="evidence" value="ECO:0007669"/>
    <property type="project" value="UniProtKB-KW"/>
</dbReference>
<evidence type="ECO:0000313" key="4">
    <source>
        <dbReference type="Proteomes" id="UP000515679"/>
    </source>
</evidence>
<dbReference type="Pfam" id="PF04434">
    <property type="entry name" value="SWIM"/>
    <property type="match status" value="1"/>
</dbReference>
<gene>
    <name evidence="3" type="ORF">FPL14_17305</name>
</gene>
<feature type="domain" description="SWIM-type" evidence="2">
    <location>
        <begin position="61"/>
        <end position="94"/>
    </location>
</feature>
<protein>
    <recommendedName>
        <fullName evidence="2">SWIM-type domain-containing protein</fullName>
    </recommendedName>
</protein>
<dbReference type="RefSeq" id="WP_182298976.1">
    <property type="nucleotide sequence ID" value="NZ_CP041969.1"/>
</dbReference>
<evidence type="ECO:0000259" key="2">
    <source>
        <dbReference type="PROSITE" id="PS50966"/>
    </source>
</evidence>
<dbReference type="Proteomes" id="UP000515679">
    <property type="component" value="Chromosome"/>
</dbReference>
<keyword evidence="4" id="KW-1185">Reference proteome</keyword>
<dbReference type="AlphaFoldDB" id="A0A7G5C0L5"/>
<keyword evidence="1" id="KW-0863">Zinc-finger</keyword>
<evidence type="ECO:0000256" key="1">
    <source>
        <dbReference type="PROSITE-ProRule" id="PRU00325"/>
    </source>
</evidence>
<dbReference type="InterPro" id="IPR007527">
    <property type="entry name" value="Znf_SWIM"/>
</dbReference>